<comment type="caution">
    <text evidence="1">The sequence shown here is derived from an EMBL/GenBank/DDBJ whole genome shotgun (WGS) entry which is preliminary data.</text>
</comment>
<gene>
    <name evidence="1" type="ORF">S03H2_04345</name>
</gene>
<evidence type="ECO:0000313" key="1">
    <source>
        <dbReference type="EMBL" id="GAH20087.1"/>
    </source>
</evidence>
<evidence type="ECO:0008006" key="2">
    <source>
        <dbReference type="Google" id="ProtNLM"/>
    </source>
</evidence>
<dbReference type="Gene3D" id="3.40.50.2300">
    <property type="match status" value="2"/>
</dbReference>
<dbReference type="Pfam" id="PF04392">
    <property type="entry name" value="ABC_sub_bind"/>
    <property type="match status" value="1"/>
</dbReference>
<dbReference type="AlphaFoldDB" id="X1DIR8"/>
<dbReference type="EMBL" id="BARU01001712">
    <property type="protein sequence ID" value="GAH20087.1"/>
    <property type="molecule type" value="Genomic_DNA"/>
</dbReference>
<dbReference type="PANTHER" id="PTHR35271">
    <property type="entry name" value="ABC TRANSPORTER, SUBSTRATE-BINDING LIPOPROTEIN-RELATED"/>
    <property type="match status" value="1"/>
</dbReference>
<feature type="non-terminal residue" evidence="1">
    <location>
        <position position="1"/>
    </location>
</feature>
<organism evidence="1">
    <name type="scientific">marine sediment metagenome</name>
    <dbReference type="NCBI Taxonomy" id="412755"/>
    <lineage>
        <taxon>unclassified sequences</taxon>
        <taxon>metagenomes</taxon>
        <taxon>ecological metagenomes</taxon>
    </lineage>
</organism>
<dbReference type="InterPro" id="IPR007487">
    <property type="entry name" value="ABC_transpt-TYRBP-like"/>
</dbReference>
<proteinExistence type="predicted"/>
<name>X1DIR8_9ZZZZ</name>
<protein>
    <recommendedName>
        <fullName evidence="2">ABC transporter substrate-binding protein</fullName>
    </recommendedName>
</protein>
<accession>X1DIR8</accession>
<dbReference type="PANTHER" id="PTHR35271:SF1">
    <property type="entry name" value="ABC TRANSPORTER, SUBSTRATE-BINDING LIPOPROTEIN"/>
    <property type="match status" value="1"/>
</dbReference>
<sequence>IGYYEGGPYVNYQLNLREIANGLAELGWMQEMDIPEFDDPDDTSNLWKFLSENAKSKYIEFVADAYWSADWDDELRISVGKDAIHRLSVDRDIDLIIAAGTWAGKNLANNEHSVPTMVVSCSDPIGSGIIESAEDSGFDHVLAKCDPGRYMRQVRLYHDIFDFKKLGVVFEDTEDGRAYANLDALQRVAEERGFELVECHARDTGITADECLEEVSSCLEKMAPEIDAFWVSDHNGFSTKYMPGVLEPLFECRIPTWSTLGADTVKYGVLMSIAASGYQDIGLWYAENMAKIFNGAKPRDLNQVFKDPNVIAINLKTAERIGYEPPESILDIADIVYDTIYHGD</sequence>
<reference evidence="1" key="1">
    <citation type="journal article" date="2014" name="Front. Microbiol.">
        <title>High frequency of phylogenetically diverse reductive dehalogenase-homologous genes in deep subseafloor sedimentary metagenomes.</title>
        <authorList>
            <person name="Kawai M."/>
            <person name="Futagami T."/>
            <person name="Toyoda A."/>
            <person name="Takaki Y."/>
            <person name="Nishi S."/>
            <person name="Hori S."/>
            <person name="Arai W."/>
            <person name="Tsubouchi T."/>
            <person name="Morono Y."/>
            <person name="Uchiyama I."/>
            <person name="Ito T."/>
            <person name="Fujiyama A."/>
            <person name="Inagaki F."/>
            <person name="Takami H."/>
        </authorList>
    </citation>
    <scope>NUCLEOTIDE SEQUENCE</scope>
    <source>
        <strain evidence="1">Expedition CK06-06</strain>
    </source>
</reference>